<sequence length="186" mass="20902">MDDKEDEDTPQEAPHENLVELKVKKSRCKAAFTRARNKMKDILSDDTPNKDLAKESLDKVKEAMDMAVQSVQDIALVVKDSTELASTLNEIDIFENQYDELMSLYYEVFTVSSKSDHKVSSKSGHTVSSKSDHDHKSDHEDGSKLDSALGKDMWKQLQRVKIPMSTGDNTKYPALKAAFQACIDES</sequence>
<evidence type="ECO:0000313" key="2">
    <source>
        <dbReference type="EMBL" id="KAH3890271.1"/>
    </source>
</evidence>
<dbReference type="AlphaFoldDB" id="A0A9D4N902"/>
<dbReference type="Proteomes" id="UP000828390">
    <property type="component" value="Unassembled WGS sequence"/>
</dbReference>
<gene>
    <name evidence="2" type="ORF">DPMN_014346</name>
</gene>
<feature type="compositionally biased region" description="Basic and acidic residues" evidence="1">
    <location>
        <begin position="130"/>
        <end position="144"/>
    </location>
</feature>
<accession>A0A9D4N902</accession>
<reference evidence="2" key="2">
    <citation type="submission" date="2020-11" db="EMBL/GenBank/DDBJ databases">
        <authorList>
            <person name="McCartney M.A."/>
            <person name="Auch B."/>
            <person name="Kono T."/>
            <person name="Mallez S."/>
            <person name="Becker A."/>
            <person name="Gohl D.M."/>
            <person name="Silverstein K.A.T."/>
            <person name="Koren S."/>
            <person name="Bechman K.B."/>
            <person name="Herman A."/>
            <person name="Abrahante J.E."/>
            <person name="Garbe J."/>
        </authorList>
    </citation>
    <scope>NUCLEOTIDE SEQUENCE</scope>
    <source>
        <strain evidence="2">Duluth1</strain>
        <tissue evidence="2">Whole animal</tissue>
    </source>
</reference>
<evidence type="ECO:0000313" key="3">
    <source>
        <dbReference type="Proteomes" id="UP000828390"/>
    </source>
</evidence>
<dbReference type="EMBL" id="JAIWYP010000001">
    <property type="protein sequence ID" value="KAH3890271.1"/>
    <property type="molecule type" value="Genomic_DNA"/>
</dbReference>
<keyword evidence="3" id="KW-1185">Reference proteome</keyword>
<evidence type="ECO:0000256" key="1">
    <source>
        <dbReference type="SAM" id="MobiDB-lite"/>
    </source>
</evidence>
<reference evidence="2" key="1">
    <citation type="journal article" date="2019" name="bioRxiv">
        <title>The Genome of the Zebra Mussel, Dreissena polymorpha: A Resource for Invasive Species Research.</title>
        <authorList>
            <person name="McCartney M.A."/>
            <person name="Auch B."/>
            <person name="Kono T."/>
            <person name="Mallez S."/>
            <person name="Zhang Y."/>
            <person name="Obille A."/>
            <person name="Becker A."/>
            <person name="Abrahante J.E."/>
            <person name="Garbe J."/>
            <person name="Badalamenti J.P."/>
            <person name="Herman A."/>
            <person name="Mangelson H."/>
            <person name="Liachko I."/>
            <person name="Sullivan S."/>
            <person name="Sone E.D."/>
            <person name="Koren S."/>
            <person name="Silverstein K.A.T."/>
            <person name="Beckman K.B."/>
            <person name="Gohl D.M."/>
        </authorList>
    </citation>
    <scope>NUCLEOTIDE SEQUENCE</scope>
    <source>
        <strain evidence="2">Duluth1</strain>
        <tissue evidence="2">Whole animal</tissue>
    </source>
</reference>
<feature type="region of interest" description="Disordered" evidence="1">
    <location>
        <begin position="117"/>
        <end position="145"/>
    </location>
</feature>
<comment type="caution">
    <text evidence="2">The sequence shown here is derived from an EMBL/GenBank/DDBJ whole genome shotgun (WGS) entry which is preliminary data.</text>
</comment>
<name>A0A9D4N902_DREPO</name>
<organism evidence="2 3">
    <name type="scientific">Dreissena polymorpha</name>
    <name type="common">Zebra mussel</name>
    <name type="synonym">Mytilus polymorpha</name>
    <dbReference type="NCBI Taxonomy" id="45954"/>
    <lineage>
        <taxon>Eukaryota</taxon>
        <taxon>Metazoa</taxon>
        <taxon>Spiralia</taxon>
        <taxon>Lophotrochozoa</taxon>
        <taxon>Mollusca</taxon>
        <taxon>Bivalvia</taxon>
        <taxon>Autobranchia</taxon>
        <taxon>Heteroconchia</taxon>
        <taxon>Euheterodonta</taxon>
        <taxon>Imparidentia</taxon>
        <taxon>Neoheterodontei</taxon>
        <taxon>Myida</taxon>
        <taxon>Dreissenoidea</taxon>
        <taxon>Dreissenidae</taxon>
        <taxon>Dreissena</taxon>
    </lineage>
</organism>
<protein>
    <submittedName>
        <fullName evidence="2">Uncharacterized protein</fullName>
    </submittedName>
</protein>
<proteinExistence type="predicted"/>